<evidence type="ECO:0000313" key="2">
    <source>
        <dbReference type="EMBL" id="POG64679.1"/>
    </source>
</evidence>
<protein>
    <submittedName>
        <fullName evidence="2">Uncharacterized protein</fullName>
    </submittedName>
</protein>
<organism evidence="2 3">
    <name type="scientific">Rhizophagus irregularis (strain DAOM 181602 / DAOM 197198 / MUCL 43194)</name>
    <name type="common">Arbuscular mycorrhizal fungus</name>
    <name type="synonym">Glomus intraradices</name>
    <dbReference type="NCBI Taxonomy" id="747089"/>
    <lineage>
        <taxon>Eukaryota</taxon>
        <taxon>Fungi</taxon>
        <taxon>Fungi incertae sedis</taxon>
        <taxon>Mucoromycota</taxon>
        <taxon>Glomeromycotina</taxon>
        <taxon>Glomeromycetes</taxon>
        <taxon>Glomerales</taxon>
        <taxon>Glomeraceae</taxon>
        <taxon>Rhizophagus</taxon>
    </lineage>
</organism>
<sequence length="180" mass="20314">MDKNNNNNSNGITNLESTPTETERKKKLNKLIKRYDHLPTKMYHSPLSKTQENKSKFTNTKSLSSIDINVQLSSPEVIKKSTSTPSKTIIEASSITEITNWCSQIQEDSRNSDNIYCKISDNIPFTFIKFTEQFRLYVQPVCTPLNAGAGGDQVCTRFVLRSCAFILPSTPPPNKDTRMS</sequence>
<keyword evidence="3" id="KW-1185">Reference proteome</keyword>
<dbReference type="VEuPathDB" id="FungiDB:RhiirFUN_011358"/>
<reference evidence="2 3" key="1">
    <citation type="journal article" date="2013" name="Proc. Natl. Acad. Sci. U.S.A.">
        <title>Genome of an arbuscular mycorrhizal fungus provides insight into the oldest plant symbiosis.</title>
        <authorList>
            <person name="Tisserant E."/>
            <person name="Malbreil M."/>
            <person name="Kuo A."/>
            <person name="Kohler A."/>
            <person name="Symeonidi A."/>
            <person name="Balestrini R."/>
            <person name="Charron P."/>
            <person name="Duensing N."/>
            <person name="Frei Dit Frey N."/>
            <person name="Gianinazzi-Pearson V."/>
            <person name="Gilbert L.B."/>
            <person name="Handa Y."/>
            <person name="Herr J.R."/>
            <person name="Hijri M."/>
            <person name="Koul R."/>
            <person name="Kawaguchi M."/>
            <person name="Krajinski F."/>
            <person name="Lammers P.J."/>
            <person name="Masclaux F.G."/>
            <person name="Murat C."/>
            <person name="Morin E."/>
            <person name="Ndikumana S."/>
            <person name="Pagni M."/>
            <person name="Petitpierre D."/>
            <person name="Requena N."/>
            <person name="Rosikiewicz P."/>
            <person name="Riley R."/>
            <person name="Saito K."/>
            <person name="San Clemente H."/>
            <person name="Shapiro H."/>
            <person name="van Tuinen D."/>
            <person name="Becard G."/>
            <person name="Bonfante P."/>
            <person name="Paszkowski U."/>
            <person name="Shachar-Hill Y.Y."/>
            <person name="Tuskan G.A."/>
            <person name="Young P.W."/>
            <person name="Sanders I.R."/>
            <person name="Henrissat B."/>
            <person name="Rensing S.A."/>
            <person name="Grigoriev I.V."/>
            <person name="Corradi N."/>
            <person name="Roux C."/>
            <person name="Martin F."/>
        </authorList>
    </citation>
    <scope>NUCLEOTIDE SEQUENCE [LARGE SCALE GENOMIC DNA]</scope>
    <source>
        <strain evidence="2 3">DAOM 197198</strain>
    </source>
</reference>
<evidence type="ECO:0000313" key="3">
    <source>
        <dbReference type="Proteomes" id="UP000018888"/>
    </source>
</evidence>
<feature type="compositionally biased region" description="Low complexity" evidence="1">
    <location>
        <begin position="1"/>
        <end position="10"/>
    </location>
</feature>
<name>A0A2P4PH11_RHIID</name>
<dbReference type="EMBL" id="AUPC02000234">
    <property type="protein sequence ID" value="POG64679.1"/>
    <property type="molecule type" value="Genomic_DNA"/>
</dbReference>
<feature type="compositionally biased region" description="Polar residues" evidence="1">
    <location>
        <begin position="11"/>
        <end position="20"/>
    </location>
</feature>
<accession>A0A2P4PH11</accession>
<reference evidence="2 3" key="2">
    <citation type="journal article" date="2018" name="New Phytol.">
        <title>High intraspecific genome diversity in the model arbuscular mycorrhizal symbiont Rhizophagus irregularis.</title>
        <authorList>
            <person name="Chen E.C.H."/>
            <person name="Morin E."/>
            <person name="Beaudet D."/>
            <person name="Noel J."/>
            <person name="Yildirir G."/>
            <person name="Ndikumana S."/>
            <person name="Charron P."/>
            <person name="St-Onge C."/>
            <person name="Giorgi J."/>
            <person name="Kruger M."/>
            <person name="Marton T."/>
            <person name="Ropars J."/>
            <person name="Grigoriev I.V."/>
            <person name="Hainaut M."/>
            <person name="Henrissat B."/>
            <person name="Roux C."/>
            <person name="Martin F."/>
            <person name="Corradi N."/>
        </authorList>
    </citation>
    <scope>NUCLEOTIDE SEQUENCE [LARGE SCALE GENOMIC DNA]</scope>
    <source>
        <strain evidence="2 3">DAOM 197198</strain>
    </source>
</reference>
<feature type="region of interest" description="Disordered" evidence="1">
    <location>
        <begin position="1"/>
        <end position="24"/>
    </location>
</feature>
<gene>
    <name evidence="2" type="ORF">GLOIN_2v1483732</name>
</gene>
<proteinExistence type="predicted"/>
<dbReference type="Proteomes" id="UP000018888">
    <property type="component" value="Unassembled WGS sequence"/>
</dbReference>
<comment type="caution">
    <text evidence="2">The sequence shown here is derived from an EMBL/GenBank/DDBJ whole genome shotgun (WGS) entry which is preliminary data.</text>
</comment>
<evidence type="ECO:0000256" key="1">
    <source>
        <dbReference type="SAM" id="MobiDB-lite"/>
    </source>
</evidence>
<dbReference type="AlphaFoldDB" id="A0A2P4PH11"/>